<dbReference type="AlphaFoldDB" id="A0A5N5GBW5"/>
<comment type="caution">
    <text evidence="1">The sequence shown here is derived from an EMBL/GenBank/DDBJ whole genome shotgun (WGS) entry which is preliminary data.</text>
</comment>
<protein>
    <submittedName>
        <fullName evidence="1">Uncharacterized protein</fullName>
    </submittedName>
</protein>
<reference evidence="2" key="2">
    <citation type="submission" date="2019-10" db="EMBL/GenBank/DDBJ databases">
        <title>A de novo genome assembly of a pear dwarfing rootstock.</title>
        <authorList>
            <person name="Wang F."/>
            <person name="Wang J."/>
            <person name="Li S."/>
            <person name="Zhang Y."/>
            <person name="Fang M."/>
            <person name="Ma L."/>
            <person name="Zhao Y."/>
            <person name="Jiang S."/>
        </authorList>
    </citation>
    <scope>NUCLEOTIDE SEQUENCE [LARGE SCALE GENOMIC DNA]</scope>
</reference>
<reference evidence="1 2" key="3">
    <citation type="submission" date="2019-11" db="EMBL/GenBank/DDBJ databases">
        <title>A de novo genome assembly of a pear dwarfing rootstock.</title>
        <authorList>
            <person name="Wang F."/>
            <person name="Wang J."/>
            <person name="Li S."/>
            <person name="Zhang Y."/>
            <person name="Fang M."/>
            <person name="Ma L."/>
            <person name="Zhao Y."/>
            <person name="Jiang S."/>
        </authorList>
    </citation>
    <scope>NUCLEOTIDE SEQUENCE [LARGE SCALE GENOMIC DNA]</scope>
    <source>
        <strain evidence="1">S2</strain>
        <tissue evidence="1">Leaf</tissue>
    </source>
</reference>
<name>A0A5N5GBW5_9ROSA</name>
<organism evidence="1 2">
    <name type="scientific">Pyrus ussuriensis x Pyrus communis</name>
    <dbReference type="NCBI Taxonomy" id="2448454"/>
    <lineage>
        <taxon>Eukaryota</taxon>
        <taxon>Viridiplantae</taxon>
        <taxon>Streptophyta</taxon>
        <taxon>Embryophyta</taxon>
        <taxon>Tracheophyta</taxon>
        <taxon>Spermatophyta</taxon>
        <taxon>Magnoliopsida</taxon>
        <taxon>eudicotyledons</taxon>
        <taxon>Gunneridae</taxon>
        <taxon>Pentapetalae</taxon>
        <taxon>rosids</taxon>
        <taxon>fabids</taxon>
        <taxon>Rosales</taxon>
        <taxon>Rosaceae</taxon>
        <taxon>Amygdaloideae</taxon>
        <taxon>Maleae</taxon>
        <taxon>Pyrus</taxon>
    </lineage>
</organism>
<sequence length="136" mass="15200">MLVYLRGFGMEFSIQIPWILRQFKDVEIKKNITQPIGQLVKLDEASIKSLNVMAIRGLLDVDVCLPLKQMFGNDPNMLPDEGAKGLGLTLPDTKDELIFASLNQESSRKMVQVQVVVMLWVKTSDEGVHLVSSKGL</sequence>
<dbReference type="Proteomes" id="UP000327157">
    <property type="component" value="Chromosome 17"/>
</dbReference>
<evidence type="ECO:0000313" key="1">
    <source>
        <dbReference type="EMBL" id="KAB2611020.1"/>
    </source>
</evidence>
<gene>
    <name evidence="1" type="ORF">D8674_019052</name>
</gene>
<proteinExistence type="predicted"/>
<dbReference type="EMBL" id="SMOL01000487">
    <property type="protein sequence ID" value="KAB2611020.1"/>
    <property type="molecule type" value="Genomic_DNA"/>
</dbReference>
<reference evidence="1 2" key="1">
    <citation type="submission" date="2019-09" db="EMBL/GenBank/DDBJ databases">
        <authorList>
            <person name="Ou C."/>
        </authorList>
    </citation>
    <scope>NUCLEOTIDE SEQUENCE [LARGE SCALE GENOMIC DNA]</scope>
    <source>
        <strain evidence="1">S2</strain>
        <tissue evidence="1">Leaf</tissue>
    </source>
</reference>
<dbReference type="OrthoDB" id="1926761at2759"/>
<keyword evidence="2" id="KW-1185">Reference proteome</keyword>
<evidence type="ECO:0000313" key="2">
    <source>
        <dbReference type="Proteomes" id="UP000327157"/>
    </source>
</evidence>
<accession>A0A5N5GBW5</accession>